<sequence>MEPFKGPYVYSEKIIREWNSTAVGVYYIGAKTPENQLRIFYIGKAVSGGGIRKRLLEHLTENKWNDVTHFGFHIFKTDNIKEIEEFEKEEIAKYNPKHNIKGVY</sequence>
<dbReference type="PROSITE" id="PS50164">
    <property type="entry name" value="GIY_YIG"/>
    <property type="match status" value="1"/>
</dbReference>
<dbReference type="InterPro" id="IPR035901">
    <property type="entry name" value="GIY-YIG_endonuc_sf"/>
</dbReference>
<dbReference type="AlphaFoldDB" id="A0A1F8E8W3"/>
<dbReference type="Gene3D" id="3.40.1440.10">
    <property type="entry name" value="GIY-YIG endonuclease"/>
    <property type="match status" value="1"/>
</dbReference>
<name>A0A1F8E8W3_9BACT</name>
<evidence type="ECO:0000313" key="3">
    <source>
        <dbReference type="Proteomes" id="UP000178520"/>
    </source>
</evidence>
<organism evidence="2 3">
    <name type="scientific">Candidatus Yanofskybacteria bacterium RIFCSPHIGHO2_01_FULL_41_21</name>
    <dbReference type="NCBI Taxonomy" id="1802660"/>
    <lineage>
        <taxon>Bacteria</taxon>
        <taxon>Candidatus Yanofskyibacteriota</taxon>
    </lineage>
</organism>
<proteinExistence type="predicted"/>
<evidence type="ECO:0000313" key="2">
    <source>
        <dbReference type="EMBL" id="OGM97334.1"/>
    </source>
</evidence>
<comment type="caution">
    <text evidence="2">The sequence shown here is derived from an EMBL/GenBank/DDBJ whole genome shotgun (WGS) entry which is preliminary data.</text>
</comment>
<feature type="domain" description="GIY-YIG" evidence="1">
    <location>
        <begin position="21"/>
        <end position="100"/>
    </location>
</feature>
<dbReference type="Proteomes" id="UP000178520">
    <property type="component" value="Unassembled WGS sequence"/>
</dbReference>
<dbReference type="SUPFAM" id="SSF82771">
    <property type="entry name" value="GIY-YIG endonuclease"/>
    <property type="match status" value="1"/>
</dbReference>
<dbReference type="InterPro" id="IPR000305">
    <property type="entry name" value="GIY-YIG_endonuc"/>
</dbReference>
<accession>A0A1F8E8W3</accession>
<dbReference type="EMBL" id="MGJA01000013">
    <property type="protein sequence ID" value="OGM97334.1"/>
    <property type="molecule type" value="Genomic_DNA"/>
</dbReference>
<gene>
    <name evidence="2" type="ORF">A2735_03120</name>
</gene>
<reference evidence="2 3" key="1">
    <citation type="journal article" date="2016" name="Nat. Commun.">
        <title>Thousands of microbial genomes shed light on interconnected biogeochemical processes in an aquifer system.</title>
        <authorList>
            <person name="Anantharaman K."/>
            <person name="Brown C.T."/>
            <person name="Hug L.A."/>
            <person name="Sharon I."/>
            <person name="Castelle C.J."/>
            <person name="Probst A.J."/>
            <person name="Thomas B.C."/>
            <person name="Singh A."/>
            <person name="Wilkins M.J."/>
            <person name="Karaoz U."/>
            <person name="Brodie E.L."/>
            <person name="Williams K.H."/>
            <person name="Hubbard S.S."/>
            <person name="Banfield J.F."/>
        </authorList>
    </citation>
    <scope>NUCLEOTIDE SEQUENCE [LARGE SCALE GENOMIC DNA]</scope>
</reference>
<protein>
    <recommendedName>
        <fullName evidence="1">GIY-YIG domain-containing protein</fullName>
    </recommendedName>
</protein>
<dbReference type="STRING" id="1802660.A2735_03120"/>
<evidence type="ECO:0000259" key="1">
    <source>
        <dbReference type="PROSITE" id="PS50164"/>
    </source>
</evidence>